<accession>A0A1I0BHC7</accession>
<gene>
    <name evidence="2" type="ORF">SAMN04487998_1054</name>
</gene>
<evidence type="ECO:0000313" key="2">
    <source>
        <dbReference type="EMBL" id="SET05626.1"/>
    </source>
</evidence>
<sequence>MKIPQAVLGALLVGLAAQTTGCIQKNEPVVKQEQAKPKAPAPEPYSDPCPACGMG</sequence>
<dbReference type="Proteomes" id="UP000198697">
    <property type="component" value="Unassembled WGS sequence"/>
</dbReference>
<dbReference type="AlphaFoldDB" id="A0A1I0BHC7"/>
<dbReference type="RefSeq" id="WP_177189695.1">
    <property type="nucleotide sequence ID" value="NZ_FOHS01000001.1"/>
</dbReference>
<proteinExistence type="predicted"/>
<dbReference type="STRING" id="82805.SAMN04487998_1054"/>
<organism evidence="2 3">
    <name type="scientific">Hymenobacter actinosclerus</name>
    <dbReference type="NCBI Taxonomy" id="82805"/>
    <lineage>
        <taxon>Bacteria</taxon>
        <taxon>Pseudomonadati</taxon>
        <taxon>Bacteroidota</taxon>
        <taxon>Cytophagia</taxon>
        <taxon>Cytophagales</taxon>
        <taxon>Hymenobacteraceae</taxon>
        <taxon>Hymenobacter</taxon>
    </lineage>
</organism>
<name>A0A1I0BHC7_9BACT</name>
<keyword evidence="3" id="KW-1185">Reference proteome</keyword>
<protein>
    <submittedName>
        <fullName evidence="2">Uncharacterized protein</fullName>
    </submittedName>
</protein>
<evidence type="ECO:0000256" key="1">
    <source>
        <dbReference type="SAM" id="MobiDB-lite"/>
    </source>
</evidence>
<dbReference type="EMBL" id="FOHS01000001">
    <property type="protein sequence ID" value="SET05626.1"/>
    <property type="molecule type" value="Genomic_DNA"/>
</dbReference>
<feature type="region of interest" description="Disordered" evidence="1">
    <location>
        <begin position="31"/>
        <end position="55"/>
    </location>
</feature>
<reference evidence="3" key="1">
    <citation type="submission" date="2016-10" db="EMBL/GenBank/DDBJ databases">
        <authorList>
            <person name="Varghese N."/>
            <person name="Submissions S."/>
        </authorList>
    </citation>
    <scope>NUCLEOTIDE SEQUENCE [LARGE SCALE GENOMIC DNA]</scope>
    <source>
        <strain evidence="3">DSM 15310</strain>
    </source>
</reference>
<evidence type="ECO:0000313" key="3">
    <source>
        <dbReference type="Proteomes" id="UP000198697"/>
    </source>
</evidence>